<accession>A0ABP9ZWC2</accession>
<evidence type="ECO:0000256" key="1">
    <source>
        <dbReference type="ARBA" id="ARBA00022448"/>
    </source>
</evidence>
<keyword evidence="2" id="KW-0472">Membrane</keyword>
<keyword evidence="1" id="KW-0813">Transport</keyword>
<dbReference type="PANTHER" id="PTHR30332:SF17">
    <property type="entry name" value="TYPE IV PILIATION SYSTEM PROTEIN DR_0774-RELATED"/>
    <property type="match status" value="1"/>
</dbReference>
<evidence type="ECO:0000256" key="4">
    <source>
        <dbReference type="SAM" id="SignalP"/>
    </source>
</evidence>
<sequence length="538" mass="58137">MQIVKRLNSKTMPRAAVVVLSVAMSLLLTSCAATAPKSSTEVVDEEKPTTQKLLVADAPSIDPRSLMPPVALPEKAEDRFDVTANRVPAAAFFNSLVDGTGLNMIVHPDVSGRITLNLKDVTVREALMAVRDVYGYDFNESAYGVQILPKAPQTRIFPINYLNVMRSGRSGMKVSSGMTTTDGEGSGVAAAVFGEYDGSQVNSSEVETLTGSEFWKDLRSTLILMMASEEGASVVVDAHAGLVIARAMPTTLAQVQRYLEQAELTVQKQVLIEAKIVEVTLSDGYQSGINWSTIAAQTGKNDVWATQSSESLNDPNILGGIFSLNVDAGNFSGALSLLETQGDVEVLSSPRIATVNNQKAVIKVGNDEYFVTDVTSTTTATVTGTSDTPEIELTPFFSGIALDVTPQIGDDEDITLHVHPSVTEVEEKQKRIQLNDDEYSLPVAASTVRETDSIIRARSGQIVVIGGLMQNKTNDVVQKVPLLGDIPLLGGLFRQTRKETVQSELVILIQPRIIGTQLPAERIEQLNSRYSRVLLPEW</sequence>
<evidence type="ECO:0000313" key="7">
    <source>
        <dbReference type="Proteomes" id="UP001481413"/>
    </source>
</evidence>
<keyword evidence="3" id="KW-0998">Cell outer membrane</keyword>
<gene>
    <name evidence="6" type="primary">mshL</name>
    <name evidence="6" type="ORF">NBRC116585_05600</name>
</gene>
<dbReference type="Pfam" id="PF00263">
    <property type="entry name" value="Secretin"/>
    <property type="match status" value="1"/>
</dbReference>
<evidence type="ECO:0000259" key="5">
    <source>
        <dbReference type="SMART" id="SM00965"/>
    </source>
</evidence>
<evidence type="ECO:0000313" key="6">
    <source>
        <dbReference type="EMBL" id="GAA6144443.1"/>
    </source>
</evidence>
<keyword evidence="4" id="KW-0732">Signal</keyword>
<name>A0ABP9ZWC2_9GAMM</name>
<dbReference type="InterPro" id="IPR013358">
    <property type="entry name" value="Pilus_biogenesis_MshL"/>
</dbReference>
<dbReference type="Proteomes" id="UP001481413">
    <property type="component" value="Unassembled WGS sequence"/>
</dbReference>
<dbReference type="PANTHER" id="PTHR30332">
    <property type="entry name" value="PROBABLE GENERAL SECRETION PATHWAY PROTEIN D"/>
    <property type="match status" value="1"/>
</dbReference>
<dbReference type="EMBL" id="BAABWH010000001">
    <property type="protein sequence ID" value="GAA6144443.1"/>
    <property type="molecule type" value="Genomic_DNA"/>
</dbReference>
<proteinExistence type="predicted"/>
<feature type="domain" description="Secretin/TonB short N-terminal" evidence="5">
    <location>
        <begin position="102"/>
        <end position="150"/>
    </location>
</feature>
<dbReference type="InterPro" id="IPR011662">
    <property type="entry name" value="Secretin/TonB_short_N"/>
</dbReference>
<dbReference type="InterPro" id="IPR050810">
    <property type="entry name" value="Bact_Secretion_Sys_Channel"/>
</dbReference>
<comment type="caution">
    <text evidence="6">The sequence shown here is derived from an EMBL/GenBank/DDBJ whole genome shotgun (WGS) entry which is preliminary data.</text>
</comment>
<dbReference type="InterPro" id="IPR011514">
    <property type="entry name" value="Secretin_N_2"/>
</dbReference>
<dbReference type="PROSITE" id="PS51257">
    <property type="entry name" value="PROKAR_LIPOPROTEIN"/>
    <property type="match status" value="1"/>
</dbReference>
<reference evidence="6 7" key="1">
    <citation type="submission" date="2024-04" db="EMBL/GenBank/DDBJ databases">
        <title>Draft genome sequence of Thalassolituus maritimus NBRC 116585.</title>
        <authorList>
            <person name="Miyakawa T."/>
            <person name="Kusuya Y."/>
            <person name="Miura T."/>
        </authorList>
    </citation>
    <scope>NUCLEOTIDE SEQUENCE [LARGE SCALE GENOMIC DNA]</scope>
    <source>
        <strain evidence="6 7">5NW40-0001</strain>
    </source>
</reference>
<dbReference type="InterPro" id="IPR004846">
    <property type="entry name" value="T2SS/T3SS_dom"/>
</dbReference>
<dbReference type="Pfam" id="PF07655">
    <property type="entry name" value="Secretin_N_2"/>
    <property type="match status" value="1"/>
</dbReference>
<dbReference type="Gene3D" id="3.30.1370.130">
    <property type="match status" value="1"/>
</dbReference>
<evidence type="ECO:0000256" key="2">
    <source>
        <dbReference type="ARBA" id="ARBA00023136"/>
    </source>
</evidence>
<dbReference type="NCBIfam" id="TIGR02519">
    <property type="entry name" value="pilus_MshL"/>
    <property type="match status" value="1"/>
</dbReference>
<protein>
    <submittedName>
        <fullName evidence="6">Pilus (MSHA type) biogenesis protein MshL</fullName>
    </submittedName>
</protein>
<dbReference type="SMART" id="SM00965">
    <property type="entry name" value="STN"/>
    <property type="match status" value="1"/>
</dbReference>
<organism evidence="6 7">
    <name type="scientific">Thalassolituus maritimus</name>
    <dbReference type="NCBI Taxonomy" id="484498"/>
    <lineage>
        <taxon>Bacteria</taxon>
        <taxon>Pseudomonadati</taxon>
        <taxon>Pseudomonadota</taxon>
        <taxon>Gammaproteobacteria</taxon>
        <taxon>Oceanospirillales</taxon>
        <taxon>Oceanospirillaceae</taxon>
        <taxon>Thalassolituus</taxon>
    </lineage>
</organism>
<dbReference type="InterPro" id="IPR001775">
    <property type="entry name" value="GspD/PilQ"/>
</dbReference>
<evidence type="ECO:0000256" key="3">
    <source>
        <dbReference type="ARBA" id="ARBA00023237"/>
    </source>
</evidence>
<dbReference type="PRINTS" id="PR00811">
    <property type="entry name" value="BCTERIALGSPD"/>
</dbReference>
<keyword evidence="7" id="KW-1185">Reference proteome</keyword>
<feature type="chain" id="PRO_5047437498" evidence="4">
    <location>
        <begin position="36"/>
        <end position="538"/>
    </location>
</feature>
<feature type="signal peptide" evidence="4">
    <location>
        <begin position="1"/>
        <end position="35"/>
    </location>
</feature>